<dbReference type="AlphaFoldDB" id="A0A0R1JRK4"/>
<dbReference type="InterPro" id="IPR050109">
    <property type="entry name" value="HTH-type_TetR-like_transc_reg"/>
</dbReference>
<dbReference type="RefSeq" id="WP_056951520.1">
    <property type="nucleotide sequence ID" value="NZ_AZDJ01000030.1"/>
</dbReference>
<evidence type="ECO:0000256" key="2">
    <source>
        <dbReference type="PROSITE-ProRule" id="PRU00335"/>
    </source>
</evidence>
<dbReference type="PRINTS" id="PR00455">
    <property type="entry name" value="HTHTETR"/>
</dbReference>
<dbReference type="InterPro" id="IPR001647">
    <property type="entry name" value="HTH_TetR"/>
</dbReference>
<dbReference type="EMBL" id="AZDJ01000030">
    <property type="protein sequence ID" value="KRK70865.1"/>
    <property type="molecule type" value="Genomic_DNA"/>
</dbReference>
<dbReference type="SUPFAM" id="SSF48498">
    <property type="entry name" value="Tetracyclin repressor-like, C-terminal domain"/>
    <property type="match status" value="1"/>
</dbReference>
<dbReference type="InterPro" id="IPR036271">
    <property type="entry name" value="Tet_transcr_reg_TetR-rel_C_sf"/>
</dbReference>
<dbReference type="Gene3D" id="1.10.10.60">
    <property type="entry name" value="Homeodomain-like"/>
    <property type="match status" value="1"/>
</dbReference>
<dbReference type="STRING" id="1291734.FD02_GL000046"/>
<feature type="domain" description="HTH tetR-type" evidence="3">
    <location>
        <begin position="11"/>
        <end position="71"/>
    </location>
</feature>
<dbReference type="PROSITE" id="PS50977">
    <property type="entry name" value="HTH_TETR_2"/>
    <property type="match status" value="1"/>
</dbReference>
<accession>A0A0R1JRK4</accession>
<evidence type="ECO:0000313" key="5">
    <source>
        <dbReference type="Proteomes" id="UP000051804"/>
    </source>
</evidence>
<protein>
    <submittedName>
        <fullName evidence="4">Putative transcription regulator (Putative)</fullName>
    </submittedName>
</protein>
<gene>
    <name evidence="4" type="ORF">FD02_GL000046</name>
</gene>
<dbReference type="GO" id="GO:0003700">
    <property type="term" value="F:DNA-binding transcription factor activity"/>
    <property type="evidence" value="ECO:0007669"/>
    <property type="project" value="TreeGrafter"/>
</dbReference>
<dbReference type="PANTHER" id="PTHR30055">
    <property type="entry name" value="HTH-TYPE TRANSCRIPTIONAL REGULATOR RUTR"/>
    <property type="match status" value="1"/>
</dbReference>
<evidence type="ECO:0000256" key="1">
    <source>
        <dbReference type="ARBA" id="ARBA00023125"/>
    </source>
</evidence>
<dbReference type="GO" id="GO:0000976">
    <property type="term" value="F:transcription cis-regulatory region binding"/>
    <property type="evidence" value="ECO:0007669"/>
    <property type="project" value="TreeGrafter"/>
</dbReference>
<dbReference type="PATRIC" id="fig|1291734.4.peg.49"/>
<keyword evidence="5" id="KW-1185">Reference proteome</keyword>
<keyword evidence="1 2" id="KW-0238">DNA-binding</keyword>
<comment type="caution">
    <text evidence="4">The sequence shown here is derived from an EMBL/GenBank/DDBJ whole genome shotgun (WGS) entry which is preliminary data.</text>
</comment>
<dbReference type="PANTHER" id="PTHR30055:SF233">
    <property type="entry name" value="REGULATORY PROTEIN TETR"/>
    <property type="match status" value="1"/>
</dbReference>
<name>A0A0R1JRK4_9LACO</name>
<dbReference type="Pfam" id="PF00440">
    <property type="entry name" value="TetR_N"/>
    <property type="match status" value="1"/>
</dbReference>
<dbReference type="Proteomes" id="UP000051804">
    <property type="component" value="Unassembled WGS sequence"/>
</dbReference>
<sequence>MNQLTNQPRDPEKVARILQAALHEFATLGYHAAKTSVIASTAQVSKGLIFHYFTNKANLYLAVAKDVFARLNQVADWSVWQDAPDLTTMVTRALRYKIQLQLEYRDEMAFGLALYGASDLPEAVRPQLLALFDSEVKLASVDLIGPVLARLPLRPGVSPAVVQALIRGMITTVTDQARPFLDAHPNARVEDLDWLVSDVQQYLAVLEHGFLAE</sequence>
<dbReference type="SUPFAM" id="SSF46689">
    <property type="entry name" value="Homeodomain-like"/>
    <property type="match status" value="1"/>
</dbReference>
<evidence type="ECO:0000259" key="3">
    <source>
        <dbReference type="PROSITE" id="PS50977"/>
    </source>
</evidence>
<organism evidence="4 5">
    <name type="scientific">Lacticaseibacillus nasuensis JCM 17158</name>
    <dbReference type="NCBI Taxonomy" id="1291734"/>
    <lineage>
        <taxon>Bacteria</taxon>
        <taxon>Bacillati</taxon>
        <taxon>Bacillota</taxon>
        <taxon>Bacilli</taxon>
        <taxon>Lactobacillales</taxon>
        <taxon>Lactobacillaceae</taxon>
        <taxon>Lacticaseibacillus</taxon>
    </lineage>
</organism>
<dbReference type="Gene3D" id="1.10.357.10">
    <property type="entry name" value="Tetracycline Repressor, domain 2"/>
    <property type="match status" value="1"/>
</dbReference>
<feature type="DNA-binding region" description="H-T-H motif" evidence="2">
    <location>
        <begin position="34"/>
        <end position="53"/>
    </location>
</feature>
<reference evidence="4 5" key="1">
    <citation type="journal article" date="2015" name="Genome Announc.">
        <title>Expanding the biotechnology potential of lactobacilli through comparative genomics of 213 strains and associated genera.</title>
        <authorList>
            <person name="Sun Z."/>
            <person name="Harris H.M."/>
            <person name="McCann A."/>
            <person name="Guo C."/>
            <person name="Argimon S."/>
            <person name="Zhang W."/>
            <person name="Yang X."/>
            <person name="Jeffery I.B."/>
            <person name="Cooney J.C."/>
            <person name="Kagawa T.F."/>
            <person name="Liu W."/>
            <person name="Song Y."/>
            <person name="Salvetti E."/>
            <person name="Wrobel A."/>
            <person name="Rasinkangas P."/>
            <person name="Parkhill J."/>
            <person name="Rea M.C."/>
            <person name="O'Sullivan O."/>
            <person name="Ritari J."/>
            <person name="Douillard F.P."/>
            <person name="Paul Ross R."/>
            <person name="Yang R."/>
            <person name="Briner A.E."/>
            <person name="Felis G.E."/>
            <person name="de Vos W.M."/>
            <person name="Barrangou R."/>
            <person name="Klaenhammer T.R."/>
            <person name="Caufield P.W."/>
            <person name="Cui Y."/>
            <person name="Zhang H."/>
            <person name="O'Toole P.W."/>
        </authorList>
    </citation>
    <scope>NUCLEOTIDE SEQUENCE [LARGE SCALE GENOMIC DNA]</scope>
    <source>
        <strain evidence="4 5">JCM 17158</strain>
    </source>
</reference>
<dbReference type="InterPro" id="IPR009057">
    <property type="entry name" value="Homeodomain-like_sf"/>
</dbReference>
<proteinExistence type="predicted"/>
<evidence type="ECO:0000313" key="4">
    <source>
        <dbReference type="EMBL" id="KRK70865.1"/>
    </source>
</evidence>